<dbReference type="Pfam" id="PF00144">
    <property type="entry name" value="Beta-lactamase"/>
    <property type="match status" value="1"/>
</dbReference>
<dbReference type="RefSeq" id="WP_199602198.1">
    <property type="nucleotide sequence ID" value="NZ_JAEHJZ010000045.1"/>
</dbReference>
<organism evidence="2 3">
    <name type="scientific">Gelidibacter salicanalis</name>
    <dbReference type="NCBI Taxonomy" id="291193"/>
    <lineage>
        <taxon>Bacteria</taxon>
        <taxon>Pseudomonadati</taxon>
        <taxon>Bacteroidota</taxon>
        <taxon>Flavobacteriia</taxon>
        <taxon>Flavobacteriales</taxon>
        <taxon>Flavobacteriaceae</taxon>
        <taxon>Gelidibacter</taxon>
    </lineage>
</organism>
<protein>
    <submittedName>
        <fullName evidence="2">Beta-lactamase family protein</fullName>
    </submittedName>
</protein>
<dbReference type="InterPro" id="IPR050491">
    <property type="entry name" value="AmpC-like"/>
</dbReference>
<evidence type="ECO:0000313" key="2">
    <source>
        <dbReference type="EMBL" id="MBJ7882326.1"/>
    </source>
</evidence>
<sequence>MNKIKSLIFFLFILFNIGCKNEKKENIQQLTIEKQNEINDYLKTEVKNTLGLAVAVMKDGKVIYENYLGKENLNDKPVNKETIFPLYSVSKLITSTAIFQLIEEDKIHLDDKITLYIDNLPIEWENIEVKNLLTHSSGLPDYEVMNGEISDTITMKNLIQNELRFKIGERWEYNQTNFWFLTKIIEKVTKKSYESFVTEKQFSNNSILLSSNFIEPVPNRSFKYEFNSSSQNWEKLNFDFGKRANSAGGINLTLNQFIEWTKKFDNNEFIQPTTKNKMWTHFAYKEPFYFENKKDKFLYGWQQYSSNNEISFGFTGGMVTGYRKFVNQNMTIIVLTNGLKNAPIRNKVINKIAGIIDENLAEKTNANY</sequence>
<dbReference type="AlphaFoldDB" id="A0A934KW10"/>
<proteinExistence type="predicted"/>
<comment type="caution">
    <text evidence="2">The sequence shown here is derived from an EMBL/GenBank/DDBJ whole genome shotgun (WGS) entry which is preliminary data.</text>
</comment>
<dbReference type="InterPro" id="IPR012338">
    <property type="entry name" value="Beta-lactam/transpept-like"/>
</dbReference>
<keyword evidence="3" id="KW-1185">Reference proteome</keyword>
<name>A0A934KW10_9FLAO</name>
<reference evidence="2 3" key="1">
    <citation type="submission" date="2020-09" db="EMBL/GenBank/DDBJ databases">
        <title>Draft genome of Gelidibacter salicanalis PAMC21136.</title>
        <authorList>
            <person name="Park H."/>
        </authorList>
    </citation>
    <scope>NUCLEOTIDE SEQUENCE [LARGE SCALE GENOMIC DNA]</scope>
    <source>
        <strain evidence="2 3">PAMC21136</strain>
    </source>
</reference>
<evidence type="ECO:0000313" key="3">
    <source>
        <dbReference type="Proteomes" id="UP000662373"/>
    </source>
</evidence>
<evidence type="ECO:0000259" key="1">
    <source>
        <dbReference type="Pfam" id="PF00144"/>
    </source>
</evidence>
<gene>
    <name evidence="2" type="ORF">JEM65_16960</name>
</gene>
<feature type="domain" description="Beta-lactamase-related" evidence="1">
    <location>
        <begin position="44"/>
        <end position="345"/>
    </location>
</feature>
<dbReference type="PANTHER" id="PTHR46825:SF9">
    <property type="entry name" value="BETA-LACTAMASE-RELATED DOMAIN-CONTAINING PROTEIN"/>
    <property type="match status" value="1"/>
</dbReference>
<dbReference type="EMBL" id="JAEHJZ010000045">
    <property type="protein sequence ID" value="MBJ7882326.1"/>
    <property type="molecule type" value="Genomic_DNA"/>
</dbReference>
<dbReference type="InterPro" id="IPR001466">
    <property type="entry name" value="Beta-lactam-related"/>
</dbReference>
<dbReference type="SUPFAM" id="SSF56601">
    <property type="entry name" value="beta-lactamase/transpeptidase-like"/>
    <property type="match status" value="1"/>
</dbReference>
<dbReference type="Proteomes" id="UP000662373">
    <property type="component" value="Unassembled WGS sequence"/>
</dbReference>
<dbReference type="Gene3D" id="3.40.710.10">
    <property type="entry name" value="DD-peptidase/beta-lactamase superfamily"/>
    <property type="match status" value="1"/>
</dbReference>
<dbReference type="PANTHER" id="PTHR46825">
    <property type="entry name" value="D-ALANYL-D-ALANINE-CARBOXYPEPTIDASE/ENDOPEPTIDASE AMPH"/>
    <property type="match status" value="1"/>
</dbReference>
<accession>A0A934KW10</accession>